<dbReference type="GO" id="GO:0000160">
    <property type="term" value="P:phosphorelay signal transduction system"/>
    <property type="evidence" value="ECO:0007669"/>
    <property type="project" value="InterPro"/>
</dbReference>
<dbReference type="EMBL" id="NJGV01000011">
    <property type="protein sequence ID" value="OWY33993.1"/>
    <property type="molecule type" value="Genomic_DNA"/>
</dbReference>
<dbReference type="PANTHER" id="PTHR44591:SF25">
    <property type="entry name" value="CHEMOTAXIS TWO-COMPONENT RESPONSE REGULATOR"/>
    <property type="match status" value="1"/>
</dbReference>
<dbReference type="RefSeq" id="WP_088755600.1">
    <property type="nucleotide sequence ID" value="NZ_NJGV01000011.1"/>
</dbReference>
<name>A0A225ST54_9BURK</name>
<reference evidence="4 5" key="1">
    <citation type="journal article" date="2010" name="Int. J. Syst. Evol. Microbiol.">
        <title>Reclassification of Herbaspirillum putei as a later heterotypic synonym of Herbaspirillum huttiense, with the description of H. huttiense subsp. huttiense subsp. nov. and H. huttiense subsp. putei subsp. nov., comb. nov., and description of Herbaspirillum aquaticum sp. nov.</title>
        <authorList>
            <person name="Dobritsa A.P."/>
            <person name="Reddy M.C."/>
            <person name="Samadpour M."/>
        </authorList>
    </citation>
    <scope>NUCLEOTIDE SEQUENCE [LARGE SCALE GENOMIC DNA]</scope>
    <source>
        <strain evidence="4 5">IEH 4430</strain>
    </source>
</reference>
<evidence type="ECO:0000256" key="1">
    <source>
        <dbReference type="ARBA" id="ARBA00022553"/>
    </source>
</evidence>
<dbReference type="SUPFAM" id="SSF52172">
    <property type="entry name" value="CheY-like"/>
    <property type="match status" value="1"/>
</dbReference>
<protein>
    <submittedName>
        <fullName evidence="4">Response regulator</fullName>
    </submittedName>
</protein>
<dbReference type="InterPro" id="IPR001789">
    <property type="entry name" value="Sig_transdc_resp-reg_receiver"/>
</dbReference>
<dbReference type="Pfam" id="PF00072">
    <property type="entry name" value="Response_reg"/>
    <property type="match status" value="1"/>
</dbReference>
<proteinExistence type="predicted"/>
<evidence type="ECO:0000259" key="3">
    <source>
        <dbReference type="PROSITE" id="PS50110"/>
    </source>
</evidence>
<dbReference type="AlphaFoldDB" id="A0A225ST54"/>
<keyword evidence="1 2" id="KW-0597">Phosphoprotein</keyword>
<evidence type="ECO:0000256" key="2">
    <source>
        <dbReference type="PROSITE-ProRule" id="PRU00169"/>
    </source>
</evidence>
<keyword evidence="5" id="KW-1185">Reference proteome</keyword>
<dbReference type="PANTHER" id="PTHR44591">
    <property type="entry name" value="STRESS RESPONSE REGULATOR PROTEIN 1"/>
    <property type="match status" value="1"/>
</dbReference>
<evidence type="ECO:0000313" key="4">
    <source>
        <dbReference type="EMBL" id="OWY33993.1"/>
    </source>
</evidence>
<gene>
    <name evidence="4" type="ORF">CEJ45_13425</name>
</gene>
<dbReference type="Gene3D" id="3.40.50.2300">
    <property type="match status" value="1"/>
</dbReference>
<dbReference type="InterPro" id="IPR011006">
    <property type="entry name" value="CheY-like_superfamily"/>
</dbReference>
<accession>A0A225ST54</accession>
<dbReference type="InterPro" id="IPR050595">
    <property type="entry name" value="Bact_response_regulator"/>
</dbReference>
<dbReference type="SMART" id="SM00448">
    <property type="entry name" value="REC"/>
    <property type="match status" value="1"/>
</dbReference>
<sequence length="136" mass="15074">MATADLHFLIVDDFAPMRRIVSALLKDIGYSRQTEADDGSTAWKILESGASSINFVLTDWNMPLLDGIGLLKKIRSNPDLAHLPVIMVTAETHKDNILHAAECGADGYIVKPFNADTLERKIRKITARREQMLAIA</sequence>
<dbReference type="PROSITE" id="PS50110">
    <property type="entry name" value="RESPONSE_REGULATORY"/>
    <property type="match status" value="1"/>
</dbReference>
<feature type="domain" description="Response regulatory" evidence="3">
    <location>
        <begin position="7"/>
        <end position="126"/>
    </location>
</feature>
<feature type="modified residue" description="4-aspartylphosphate" evidence="2">
    <location>
        <position position="59"/>
    </location>
</feature>
<comment type="caution">
    <text evidence="4">The sequence shown here is derived from an EMBL/GenBank/DDBJ whole genome shotgun (WGS) entry which is preliminary data.</text>
</comment>
<evidence type="ECO:0000313" key="5">
    <source>
        <dbReference type="Proteomes" id="UP000214747"/>
    </source>
</evidence>
<organism evidence="4 5">
    <name type="scientific">Herbaspirillum aquaticum</name>
    <dbReference type="NCBI Taxonomy" id="568783"/>
    <lineage>
        <taxon>Bacteria</taxon>
        <taxon>Pseudomonadati</taxon>
        <taxon>Pseudomonadota</taxon>
        <taxon>Betaproteobacteria</taxon>
        <taxon>Burkholderiales</taxon>
        <taxon>Oxalobacteraceae</taxon>
        <taxon>Herbaspirillum</taxon>
    </lineage>
</organism>
<dbReference type="Proteomes" id="UP000214747">
    <property type="component" value="Unassembled WGS sequence"/>
</dbReference>